<name>A0AAV3YAH7_9GAST</name>
<proteinExistence type="predicted"/>
<protein>
    <submittedName>
        <fullName evidence="1">Uncharacterized protein</fullName>
    </submittedName>
</protein>
<evidence type="ECO:0000313" key="2">
    <source>
        <dbReference type="Proteomes" id="UP000735302"/>
    </source>
</evidence>
<keyword evidence="2" id="KW-1185">Reference proteome</keyword>
<dbReference type="EMBL" id="BLXT01000663">
    <property type="protein sequence ID" value="GFN79517.1"/>
    <property type="molecule type" value="Genomic_DNA"/>
</dbReference>
<accession>A0AAV3YAH7</accession>
<organism evidence="1 2">
    <name type="scientific">Plakobranchus ocellatus</name>
    <dbReference type="NCBI Taxonomy" id="259542"/>
    <lineage>
        <taxon>Eukaryota</taxon>
        <taxon>Metazoa</taxon>
        <taxon>Spiralia</taxon>
        <taxon>Lophotrochozoa</taxon>
        <taxon>Mollusca</taxon>
        <taxon>Gastropoda</taxon>
        <taxon>Heterobranchia</taxon>
        <taxon>Euthyneura</taxon>
        <taxon>Panpulmonata</taxon>
        <taxon>Sacoglossa</taxon>
        <taxon>Placobranchoidea</taxon>
        <taxon>Plakobranchidae</taxon>
        <taxon>Plakobranchus</taxon>
    </lineage>
</organism>
<evidence type="ECO:0000313" key="1">
    <source>
        <dbReference type="EMBL" id="GFN79517.1"/>
    </source>
</evidence>
<gene>
    <name evidence="1" type="ORF">PoB_000602300</name>
</gene>
<reference evidence="1 2" key="1">
    <citation type="journal article" date="2021" name="Elife">
        <title>Chloroplast acquisition without the gene transfer in kleptoplastic sea slugs, Plakobranchus ocellatus.</title>
        <authorList>
            <person name="Maeda T."/>
            <person name="Takahashi S."/>
            <person name="Yoshida T."/>
            <person name="Shimamura S."/>
            <person name="Takaki Y."/>
            <person name="Nagai Y."/>
            <person name="Toyoda A."/>
            <person name="Suzuki Y."/>
            <person name="Arimoto A."/>
            <person name="Ishii H."/>
            <person name="Satoh N."/>
            <person name="Nishiyama T."/>
            <person name="Hasebe M."/>
            <person name="Maruyama T."/>
            <person name="Minagawa J."/>
            <person name="Obokata J."/>
            <person name="Shigenobu S."/>
        </authorList>
    </citation>
    <scope>NUCLEOTIDE SEQUENCE [LARGE SCALE GENOMIC DNA]</scope>
</reference>
<dbReference type="AlphaFoldDB" id="A0AAV3YAH7"/>
<sequence>MVYEDEKNVVVADVIDGDGGGASLSGDGGVDFDNAFLSIVARFGAFILRVLASAVAKARVWPLVVEEGKGPMQLLKVFNHNSGWSREFQRLTRSIRSG</sequence>
<dbReference type="Proteomes" id="UP000735302">
    <property type="component" value="Unassembled WGS sequence"/>
</dbReference>
<comment type="caution">
    <text evidence="1">The sequence shown here is derived from an EMBL/GenBank/DDBJ whole genome shotgun (WGS) entry which is preliminary data.</text>
</comment>